<evidence type="ECO:0000313" key="3">
    <source>
        <dbReference type="Proteomes" id="UP001454036"/>
    </source>
</evidence>
<name>A0AAV3PML2_LITER</name>
<dbReference type="Proteomes" id="UP001454036">
    <property type="component" value="Unassembled WGS sequence"/>
</dbReference>
<protein>
    <recommendedName>
        <fullName evidence="1">Putative plant transposon protein domain-containing protein</fullName>
    </recommendedName>
</protein>
<comment type="caution">
    <text evidence="2">The sequence shown here is derived from an EMBL/GenBank/DDBJ whole genome shotgun (WGS) entry which is preliminary data.</text>
</comment>
<sequence>MTEDIDDPESPNFQKVILRNYTIEFSPSIINAYFGRANGGKTGSKLKLYEIAKVLTGGAVYTWLDKGQIPSSRLSVKYVVLPKVGVVNWVPTTYTTSVSETMAMVLYIIGTGASFNLGQFIFDQTVQHAQSHTILKPIAYPIETRSGSGADNDETVYFLRDEIKDLEGVIQTSLARKLYWRQGLGVWLGRMIHQ</sequence>
<dbReference type="Pfam" id="PF20167">
    <property type="entry name" value="Transposase_32"/>
    <property type="match status" value="1"/>
</dbReference>
<accession>A0AAV3PML2</accession>
<reference evidence="2 3" key="1">
    <citation type="submission" date="2024-01" db="EMBL/GenBank/DDBJ databases">
        <title>The complete chloroplast genome sequence of Lithospermum erythrorhizon: insights into the phylogenetic relationship among Boraginaceae species and the maternal lineages of purple gromwells.</title>
        <authorList>
            <person name="Okada T."/>
            <person name="Watanabe K."/>
        </authorList>
    </citation>
    <scope>NUCLEOTIDE SEQUENCE [LARGE SCALE GENOMIC DNA]</scope>
</reference>
<dbReference type="EMBL" id="BAABME010001741">
    <property type="protein sequence ID" value="GAA0151212.1"/>
    <property type="molecule type" value="Genomic_DNA"/>
</dbReference>
<evidence type="ECO:0000259" key="1">
    <source>
        <dbReference type="Pfam" id="PF20167"/>
    </source>
</evidence>
<gene>
    <name evidence="2" type="ORF">LIER_09982</name>
</gene>
<keyword evidence="3" id="KW-1185">Reference proteome</keyword>
<evidence type="ECO:0000313" key="2">
    <source>
        <dbReference type="EMBL" id="GAA0151212.1"/>
    </source>
</evidence>
<dbReference type="InterPro" id="IPR046796">
    <property type="entry name" value="Transposase_32_dom"/>
</dbReference>
<proteinExistence type="predicted"/>
<organism evidence="2 3">
    <name type="scientific">Lithospermum erythrorhizon</name>
    <name type="common">Purple gromwell</name>
    <name type="synonym">Lithospermum officinale var. erythrorhizon</name>
    <dbReference type="NCBI Taxonomy" id="34254"/>
    <lineage>
        <taxon>Eukaryota</taxon>
        <taxon>Viridiplantae</taxon>
        <taxon>Streptophyta</taxon>
        <taxon>Embryophyta</taxon>
        <taxon>Tracheophyta</taxon>
        <taxon>Spermatophyta</taxon>
        <taxon>Magnoliopsida</taxon>
        <taxon>eudicotyledons</taxon>
        <taxon>Gunneridae</taxon>
        <taxon>Pentapetalae</taxon>
        <taxon>asterids</taxon>
        <taxon>lamiids</taxon>
        <taxon>Boraginales</taxon>
        <taxon>Boraginaceae</taxon>
        <taxon>Boraginoideae</taxon>
        <taxon>Lithospermeae</taxon>
        <taxon>Lithospermum</taxon>
    </lineage>
</organism>
<dbReference type="AlphaFoldDB" id="A0AAV3PML2"/>
<feature type="domain" description="Putative plant transposon protein" evidence="1">
    <location>
        <begin position="11"/>
        <end position="141"/>
    </location>
</feature>